<dbReference type="GO" id="GO:0003677">
    <property type="term" value="F:DNA binding"/>
    <property type="evidence" value="ECO:0007669"/>
    <property type="project" value="TreeGrafter"/>
</dbReference>
<dbReference type="AlphaFoldDB" id="A0A8B8GBE2"/>
<dbReference type="PANTHER" id="PTHR19303">
    <property type="entry name" value="TRANSPOSON"/>
    <property type="match status" value="1"/>
</dbReference>
<feature type="domain" description="DDE-1" evidence="1">
    <location>
        <begin position="49"/>
        <end position="106"/>
    </location>
</feature>
<evidence type="ECO:0000259" key="1">
    <source>
        <dbReference type="Pfam" id="PF03184"/>
    </source>
</evidence>
<evidence type="ECO:0000313" key="2">
    <source>
        <dbReference type="Proteomes" id="UP000694846"/>
    </source>
</evidence>
<gene>
    <name evidence="3" type="primary">LOC112690308</name>
</gene>
<dbReference type="InterPro" id="IPR004875">
    <property type="entry name" value="DDE_SF_endonuclease_dom"/>
</dbReference>
<dbReference type="OrthoDB" id="125347at2759"/>
<accession>A0A8B8GBE2</accession>
<dbReference type="Proteomes" id="UP000694846">
    <property type="component" value="Unplaced"/>
</dbReference>
<protein>
    <submittedName>
        <fullName evidence="3">Jerky protein homolog-like</fullName>
    </submittedName>
</protein>
<feature type="domain" description="DDE-1" evidence="1">
    <location>
        <begin position="110"/>
        <end position="191"/>
    </location>
</feature>
<name>A0A8B8GBE2_9HEMI</name>
<organism evidence="2 3">
    <name type="scientific">Sipha flava</name>
    <name type="common">yellow sugarcane aphid</name>
    <dbReference type="NCBI Taxonomy" id="143950"/>
    <lineage>
        <taxon>Eukaryota</taxon>
        <taxon>Metazoa</taxon>
        <taxon>Ecdysozoa</taxon>
        <taxon>Arthropoda</taxon>
        <taxon>Hexapoda</taxon>
        <taxon>Insecta</taxon>
        <taxon>Pterygota</taxon>
        <taxon>Neoptera</taxon>
        <taxon>Paraneoptera</taxon>
        <taxon>Hemiptera</taxon>
        <taxon>Sternorrhyncha</taxon>
        <taxon>Aphidomorpha</taxon>
        <taxon>Aphidoidea</taxon>
        <taxon>Aphididae</taxon>
        <taxon>Sipha</taxon>
    </lineage>
</organism>
<dbReference type="PANTHER" id="PTHR19303:SF16">
    <property type="entry name" value="JERKY PROTEIN HOMOLOG-LIKE"/>
    <property type="match status" value="1"/>
</dbReference>
<proteinExistence type="predicted"/>
<dbReference type="Pfam" id="PF03184">
    <property type="entry name" value="DDE_1"/>
    <property type="match status" value="2"/>
</dbReference>
<reference evidence="3" key="1">
    <citation type="submission" date="2025-08" db="UniProtKB">
        <authorList>
            <consortium name="RefSeq"/>
        </authorList>
    </citation>
    <scope>IDENTIFICATION</scope>
    <source>
        <tissue evidence="3">Whole body</tissue>
    </source>
</reference>
<dbReference type="GeneID" id="112690308"/>
<sequence length="295" mass="33526">MAFVNFIDEDLMPCQIFDANETGLNYKMFPKKTLASKLDSLAKGHKVKKERVTLRPCSNASGDLKFPLLVIGKSAKPRAFKNVNMSALPAQYTSQKSAWMNGNIFKNCENELRDGEMYMKFLPPNVTALIKPMDQRVIKTTKRLYRKKLIVFLLEQQEANPLVNFMDLLKKVTIKTVLYLAAEGWEGIKKHFKKVGKNFFQELKGCADVKVNDISEWINGDTDVGHQVLSEDEIVNACIENIEIEVDSSEDGDDGTDQSTGPTHGEATVMLEQLMTYFEKQIEIDRIERIFNKSL</sequence>
<keyword evidence="2" id="KW-1185">Reference proteome</keyword>
<dbReference type="GO" id="GO:0005634">
    <property type="term" value="C:nucleus"/>
    <property type="evidence" value="ECO:0007669"/>
    <property type="project" value="TreeGrafter"/>
</dbReference>
<dbReference type="InterPro" id="IPR050863">
    <property type="entry name" value="CenT-Element_Derived"/>
</dbReference>
<dbReference type="RefSeq" id="XP_025420067.1">
    <property type="nucleotide sequence ID" value="XM_025564282.1"/>
</dbReference>
<evidence type="ECO:0000313" key="3">
    <source>
        <dbReference type="RefSeq" id="XP_025420067.1"/>
    </source>
</evidence>